<dbReference type="PANTHER" id="PTHR24100:SF149">
    <property type="entry name" value="BG-LIKE ANTIGEN 1-RELATED"/>
    <property type="match status" value="1"/>
</dbReference>
<dbReference type="PANTHER" id="PTHR24100">
    <property type="entry name" value="BUTYROPHILIN"/>
    <property type="match status" value="1"/>
</dbReference>
<sequence length="238" mass="27010">MQQEMINCLLPLLLHLEDQDESVTLRCKLTLFRCAVFLRWAHLKRLFRSMAWDGPSQLLKCVWKCLMQSNESHIPKFLFQALEYLESSQTKIRHSAALFIDPATMTGKVPSFSPGSTVSSALPGYALSASLCRFTGWRQFTVIGPDCPIAASLGGEAVLPCHLSPRMSAENMEVRWFRSKYSAVVHLYRDGQDQYREQVPEYGGRTELSKDDITNGSVSLRIRERWAAQVSFSVRCLL</sequence>
<evidence type="ECO:0000256" key="6">
    <source>
        <dbReference type="ARBA" id="ARBA00023319"/>
    </source>
</evidence>
<dbReference type="OrthoDB" id="9449764at2759"/>
<dbReference type="GO" id="GO:0016779">
    <property type="term" value="F:nucleotidyltransferase activity"/>
    <property type="evidence" value="ECO:0007669"/>
    <property type="project" value="UniProtKB-KW"/>
</dbReference>
<dbReference type="Pfam" id="PF07686">
    <property type="entry name" value="V-set"/>
    <property type="match status" value="1"/>
</dbReference>
<keyword evidence="2" id="KW-0812">Transmembrane</keyword>
<reference evidence="9 10" key="1">
    <citation type="submission" date="2019-04" db="EMBL/GenBank/DDBJ databases">
        <title>Draft genome of the big-headed turtle Platysternon megacephalum.</title>
        <authorList>
            <person name="Gong S."/>
        </authorList>
    </citation>
    <scope>NUCLEOTIDE SEQUENCE [LARGE SCALE GENOMIC DNA]</scope>
    <source>
        <strain evidence="9">DO16091913</strain>
        <tissue evidence="9">Muscle</tissue>
    </source>
</reference>
<dbReference type="InterPro" id="IPR036179">
    <property type="entry name" value="Ig-like_dom_sf"/>
</dbReference>
<gene>
    <name evidence="9" type="ORF">DR999_PMT21551</name>
</gene>
<dbReference type="InterPro" id="IPR050504">
    <property type="entry name" value="IgSF_BTN/MOG"/>
</dbReference>
<dbReference type="InterPro" id="IPR055406">
    <property type="entry name" value="HEAT_Maestro"/>
</dbReference>
<dbReference type="InterPro" id="IPR013106">
    <property type="entry name" value="Ig_V-set"/>
</dbReference>
<keyword evidence="9" id="KW-0808">Transferase</keyword>
<evidence type="ECO:0000256" key="5">
    <source>
        <dbReference type="ARBA" id="ARBA00023157"/>
    </source>
</evidence>
<dbReference type="InterPro" id="IPR013783">
    <property type="entry name" value="Ig-like_fold"/>
</dbReference>
<feature type="domain" description="Maestro/Maestro-like HEAT-repeats" evidence="8">
    <location>
        <begin position="1"/>
        <end position="101"/>
    </location>
</feature>
<dbReference type="SUPFAM" id="SSF48726">
    <property type="entry name" value="Immunoglobulin"/>
    <property type="match status" value="1"/>
</dbReference>
<evidence type="ECO:0000313" key="10">
    <source>
        <dbReference type="Proteomes" id="UP000297703"/>
    </source>
</evidence>
<dbReference type="GO" id="GO:0050852">
    <property type="term" value="P:T cell receptor signaling pathway"/>
    <property type="evidence" value="ECO:0007669"/>
    <property type="project" value="TreeGrafter"/>
</dbReference>
<keyword evidence="9" id="KW-0548">Nucleotidyltransferase</keyword>
<dbReference type="GO" id="GO:0001817">
    <property type="term" value="P:regulation of cytokine production"/>
    <property type="evidence" value="ECO:0007669"/>
    <property type="project" value="TreeGrafter"/>
</dbReference>
<dbReference type="Gene3D" id="2.60.40.10">
    <property type="entry name" value="Immunoglobulins"/>
    <property type="match status" value="1"/>
</dbReference>
<evidence type="ECO:0000256" key="4">
    <source>
        <dbReference type="ARBA" id="ARBA00023136"/>
    </source>
</evidence>
<feature type="domain" description="Immunoglobulin V-set" evidence="7">
    <location>
        <begin position="149"/>
        <end position="223"/>
    </location>
</feature>
<dbReference type="Proteomes" id="UP000297703">
    <property type="component" value="Unassembled WGS sequence"/>
</dbReference>
<protein>
    <submittedName>
        <fullName evidence="9">UTP--glucose-1-phosphate uridylyltransferase</fullName>
    </submittedName>
</protein>
<keyword evidence="4" id="KW-0472">Membrane</keyword>
<evidence type="ECO:0000259" key="8">
    <source>
        <dbReference type="Pfam" id="PF23227"/>
    </source>
</evidence>
<keyword evidence="10" id="KW-1185">Reference proteome</keyword>
<dbReference type="Pfam" id="PF23227">
    <property type="entry name" value="HEAT_MROH2B_C"/>
    <property type="match status" value="1"/>
</dbReference>
<dbReference type="GO" id="GO:0005102">
    <property type="term" value="F:signaling receptor binding"/>
    <property type="evidence" value="ECO:0007669"/>
    <property type="project" value="TreeGrafter"/>
</dbReference>
<reference evidence="9 10" key="2">
    <citation type="submission" date="2019-04" db="EMBL/GenBank/DDBJ databases">
        <title>The genome sequence of big-headed turtle.</title>
        <authorList>
            <person name="Gong S."/>
        </authorList>
    </citation>
    <scope>NUCLEOTIDE SEQUENCE [LARGE SCALE GENOMIC DNA]</scope>
    <source>
        <strain evidence="9">DO16091913</strain>
        <tissue evidence="9">Muscle</tissue>
    </source>
</reference>
<name>A0A4D9DIE1_9SAUR</name>
<keyword evidence="6" id="KW-0393">Immunoglobulin domain</keyword>
<dbReference type="GO" id="GO:0009897">
    <property type="term" value="C:external side of plasma membrane"/>
    <property type="evidence" value="ECO:0007669"/>
    <property type="project" value="TreeGrafter"/>
</dbReference>
<keyword evidence="3" id="KW-1133">Transmembrane helix</keyword>
<dbReference type="CDD" id="cd05713">
    <property type="entry name" value="IgV_MOG_like"/>
    <property type="match status" value="1"/>
</dbReference>
<dbReference type="AlphaFoldDB" id="A0A4D9DIE1"/>
<keyword evidence="5" id="KW-1015">Disulfide bond</keyword>
<accession>A0A4D9DIE1</accession>
<dbReference type="EMBL" id="QXTE01000617">
    <property type="protein sequence ID" value="TFJ96648.1"/>
    <property type="molecule type" value="Genomic_DNA"/>
</dbReference>
<evidence type="ECO:0000313" key="9">
    <source>
        <dbReference type="EMBL" id="TFJ96648.1"/>
    </source>
</evidence>
<dbReference type="FunFam" id="2.60.40.10:FF:000183">
    <property type="entry name" value="Myelin-oligodendrocyte glycoprotein"/>
    <property type="match status" value="1"/>
</dbReference>
<comment type="subcellular location">
    <subcellularLocation>
        <location evidence="1">Membrane</location>
    </subcellularLocation>
</comment>
<proteinExistence type="predicted"/>
<comment type="caution">
    <text evidence="9">The sequence shown here is derived from an EMBL/GenBank/DDBJ whole genome shotgun (WGS) entry which is preliminary data.</text>
</comment>
<organism evidence="9 10">
    <name type="scientific">Platysternon megacephalum</name>
    <name type="common">big-headed turtle</name>
    <dbReference type="NCBI Taxonomy" id="55544"/>
    <lineage>
        <taxon>Eukaryota</taxon>
        <taxon>Metazoa</taxon>
        <taxon>Chordata</taxon>
        <taxon>Craniata</taxon>
        <taxon>Vertebrata</taxon>
        <taxon>Euteleostomi</taxon>
        <taxon>Archelosauria</taxon>
        <taxon>Testudinata</taxon>
        <taxon>Testudines</taxon>
        <taxon>Cryptodira</taxon>
        <taxon>Durocryptodira</taxon>
        <taxon>Testudinoidea</taxon>
        <taxon>Platysternidae</taxon>
        <taxon>Platysternon</taxon>
    </lineage>
</organism>
<evidence type="ECO:0000256" key="1">
    <source>
        <dbReference type="ARBA" id="ARBA00004370"/>
    </source>
</evidence>
<evidence type="ECO:0000256" key="2">
    <source>
        <dbReference type="ARBA" id="ARBA00022692"/>
    </source>
</evidence>
<evidence type="ECO:0000259" key="7">
    <source>
        <dbReference type="Pfam" id="PF07686"/>
    </source>
</evidence>
<evidence type="ECO:0000256" key="3">
    <source>
        <dbReference type="ARBA" id="ARBA00022989"/>
    </source>
</evidence>